<dbReference type="GO" id="GO:0003676">
    <property type="term" value="F:nucleic acid binding"/>
    <property type="evidence" value="ECO:0007669"/>
    <property type="project" value="InterPro"/>
</dbReference>
<dbReference type="InterPro" id="IPR036397">
    <property type="entry name" value="RNaseH_sf"/>
</dbReference>
<reference evidence="1 2" key="1">
    <citation type="journal article" date="2011" name="Stand. Genomic Sci.">
        <title>Non-contiguous finished genome sequence and contextual data of the filamentous soil bacterium Ktedonobacter racemifer type strain (SOSP1-21).</title>
        <authorList>
            <person name="Chang Y.J."/>
            <person name="Land M."/>
            <person name="Hauser L."/>
            <person name="Chertkov O."/>
            <person name="Del Rio T.G."/>
            <person name="Nolan M."/>
            <person name="Copeland A."/>
            <person name="Tice H."/>
            <person name="Cheng J.F."/>
            <person name="Lucas S."/>
            <person name="Han C."/>
            <person name="Goodwin L."/>
            <person name="Pitluck S."/>
            <person name="Ivanova N."/>
            <person name="Ovchinikova G."/>
            <person name="Pati A."/>
            <person name="Chen A."/>
            <person name="Palaniappan K."/>
            <person name="Mavromatis K."/>
            <person name="Liolios K."/>
            <person name="Brettin T."/>
            <person name="Fiebig A."/>
            <person name="Rohde M."/>
            <person name="Abt B."/>
            <person name="Goker M."/>
            <person name="Detter J.C."/>
            <person name="Woyke T."/>
            <person name="Bristow J."/>
            <person name="Eisen J.A."/>
            <person name="Markowitz V."/>
            <person name="Hugenholtz P."/>
            <person name="Kyrpides N.C."/>
            <person name="Klenk H.P."/>
            <person name="Lapidus A."/>
        </authorList>
    </citation>
    <scope>NUCLEOTIDE SEQUENCE [LARGE SCALE GENOMIC DNA]</scope>
    <source>
        <strain evidence="2">DSM 44963</strain>
    </source>
</reference>
<sequence length="391" mass="44568">MELVPEVKELLIETEKTLKGHARRLFMARTVQALGEGGQCLAERELGWNRATIRKGQRELKRGIVCVDAFSSRGRKRSEEHLPNLLTDIIAIVDGQSQADPQFRTNRLYTRLTATEVRRQLIAQKGYSEDELPTAETIATKLNELGYYPKKVGKSQPQKKLPETDAIFAQVKQINEEADANEQILRISVDAKATVKVGPFARGGKSRIPTKAADHDFQPTATVTPVGILLPAFDEVFFYGVTSKVTSDCLADRLIDWWERARERFSQITTLVINLDNGPENHSRRTQFMQRLLEFVQQYHINICLAYYPPYHSKYNPVERCWGILEQHWNGSLLNSIDTVIQYARTMTWKGKHPTVELVTTTYQTGVKLTKEAMEAVETQLQRLPSLEKKP</sequence>
<gene>
    <name evidence="1" type="ORF">Krac_0261</name>
</gene>
<dbReference type="AlphaFoldDB" id="D6U7A0"/>
<dbReference type="Proteomes" id="UP000004508">
    <property type="component" value="Unassembled WGS sequence"/>
</dbReference>
<dbReference type="InParanoid" id="D6U7A0"/>
<dbReference type="Gene3D" id="3.30.420.10">
    <property type="entry name" value="Ribonuclease H-like superfamily/Ribonuclease H"/>
    <property type="match status" value="1"/>
</dbReference>
<dbReference type="eggNOG" id="COG3335">
    <property type="taxonomic scope" value="Bacteria"/>
</dbReference>
<proteinExistence type="predicted"/>
<protein>
    <submittedName>
        <fullName evidence="1">Rhodopirellula transposase family protein</fullName>
    </submittedName>
</protein>
<evidence type="ECO:0000313" key="1">
    <source>
        <dbReference type="EMBL" id="EFH79761.1"/>
    </source>
</evidence>
<dbReference type="STRING" id="485913.Krac_0261"/>
<name>D6U7A0_KTERA</name>
<organism evidence="1 2">
    <name type="scientific">Ktedonobacter racemifer DSM 44963</name>
    <dbReference type="NCBI Taxonomy" id="485913"/>
    <lineage>
        <taxon>Bacteria</taxon>
        <taxon>Bacillati</taxon>
        <taxon>Chloroflexota</taxon>
        <taxon>Ktedonobacteria</taxon>
        <taxon>Ktedonobacterales</taxon>
        <taxon>Ktedonobacteraceae</taxon>
        <taxon>Ktedonobacter</taxon>
    </lineage>
</organism>
<dbReference type="NCBIfam" id="NF033519">
    <property type="entry name" value="transpos_ISAzo13"/>
    <property type="match status" value="1"/>
</dbReference>
<dbReference type="InterPro" id="IPR011518">
    <property type="entry name" value="Transposase_36"/>
</dbReference>
<dbReference type="Pfam" id="PF07592">
    <property type="entry name" value="DDE_Tnp_ISAZ013"/>
    <property type="match status" value="1"/>
</dbReference>
<accession>D6U7A0</accession>
<dbReference type="EMBL" id="ADVG01000005">
    <property type="protein sequence ID" value="EFH79761.1"/>
    <property type="molecule type" value="Genomic_DNA"/>
</dbReference>
<evidence type="ECO:0000313" key="2">
    <source>
        <dbReference type="Proteomes" id="UP000004508"/>
    </source>
</evidence>
<comment type="caution">
    <text evidence="1">The sequence shown here is derived from an EMBL/GenBank/DDBJ whole genome shotgun (WGS) entry which is preliminary data.</text>
</comment>
<keyword evidence="2" id="KW-1185">Reference proteome</keyword>